<dbReference type="InterPro" id="IPR036388">
    <property type="entry name" value="WH-like_DNA-bd_sf"/>
</dbReference>
<evidence type="ECO:0000256" key="12">
    <source>
        <dbReference type="PROSITE-ProRule" id="PRU01385"/>
    </source>
</evidence>
<evidence type="ECO:0000313" key="17">
    <source>
        <dbReference type="Proteomes" id="UP000009375"/>
    </source>
</evidence>
<accession>D2EGK9</accession>
<keyword evidence="4 11" id="KW-0479">Metal-binding</keyword>
<dbReference type="GO" id="GO:0003677">
    <property type="term" value="F:DNA binding"/>
    <property type="evidence" value="ECO:0007669"/>
    <property type="project" value="UniProtKB-UniRule"/>
</dbReference>
<evidence type="ECO:0000313" key="16">
    <source>
        <dbReference type="EMBL" id="EEZ92484.1"/>
    </source>
</evidence>
<dbReference type="AlphaFoldDB" id="D2EGK9"/>
<dbReference type="InterPro" id="IPR036078">
    <property type="entry name" value="Spo11/TopoVI_A_sf"/>
</dbReference>
<evidence type="ECO:0000256" key="5">
    <source>
        <dbReference type="ARBA" id="ARBA00022741"/>
    </source>
</evidence>
<feature type="binding site" evidence="11">
    <location>
        <position position="248"/>
    </location>
    <ligand>
        <name>Mg(2+)</name>
        <dbReference type="ChEBI" id="CHEBI:18420"/>
    </ligand>
</feature>
<evidence type="ECO:0000256" key="6">
    <source>
        <dbReference type="ARBA" id="ARBA00022840"/>
    </source>
</evidence>
<dbReference type="EMBL" id="GG730076">
    <property type="protein sequence ID" value="EEZ92484.1"/>
    <property type="molecule type" value="Genomic_DNA"/>
</dbReference>
<evidence type="ECO:0000256" key="4">
    <source>
        <dbReference type="ARBA" id="ARBA00022723"/>
    </source>
</evidence>
<comment type="catalytic activity">
    <reaction evidence="1 11 12">
        <text>ATP-dependent breakage, passage and rejoining of double-stranded DNA.</text>
        <dbReference type="EC" id="5.6.2.2"/>
    </reaction>
</comment>
<dbReference type="PANTHER" id="PTHR10848">
    <property type="entry name" value="MEIOTIC RECOMBINATION PROTEIN SPO11"/>
    <property type="match status" value="1"/>
</dbReference>
<keyword evidence="10 11" id="KW-0413">Isomerase</keyword>
<evidence type="ECO:0000256" key="1">
    <source>
        <dbReference type="ARBA" id="ARBA00000185"/>
    </source>
</evidence>
<evidence type="ECO:0000256" key="8">
    <source>
        <dbReference type="ARBA" id="ARBA00023029"/>
    </source>
</evidence>
<dbReference type="InterPro" id="IPR049333">
    <property type="entry name" value="Topo_VI_alpha"/>
</dbReference>
<comment type="similarity">
    <text evidence="3 11 12">Belongs to the TOP6A family.</text>
</comment>
<reference evidence="16 17" key="1">
    <citation type="journal article" date="2010" name="Proc. Natl. Acad. Sci. U.S.A.">
        <title>Enigmatic, ultrasmall, uncultivated Archaea.</title>
        <authorList>
            <person name="Baker B.J."/>
            <person name="Comolli L.R."/>
            <person name="Dick G.J."/>
            <person name="Hauser L.J."/>
            <person name="Hyatt D."/>
            <person name="Dill B.D."/>
            <person name="Land M.L."/>
            <person name="Verberkmoes N.C."/>
            <person name="Hettich R.L."/>
            <person name="Banfield J.F."/>
        </authorList>
    </citation>
    <scope>NUCLEOTIDE SEQUENCE [LARGE SCALE GENOMIC DNA]</scope>
</reference>
<dbReference type="GO" id="GO:0005524">
    <property type="term" value="F:ATP binding"/>
    <property type="evidence" value="ECO:0007669"/>
    <property type="project" value="UniProtKB-KW"/>
</dbReference>
<comment type="subunit">
    <text evidence="11">Homodimer. Heterotetramer of two Top6A and two Top6B chains.</text>
</comment>
<keyword evidence="5 11" id="KW-0547">Nucleotide-binding</keyword>
<dbReference type="CDD" id="cd00223">
    <property type="entry name" value="TOPRIM_TopoIIB_SPO"/>
    <property type="match status" value="1"/>
</dbReference>
<dbReference type="GO" id="GO:0000287">
    <property type="term" value="F:magnesium ion binding"/>
    <property type="evidence" value="ECO:0007669"/>
    <property type="project" value="UniProtKB-UniRule"/>
</dbReference>
<evidence type="ECO:0000256" key="11">
    <source>
        <dbReference type="HAMAP-Rule" id="MF_00132"/>
    </source>
</evidence>
<evidence type="ECO:0000256" key="9">
    <source>
        <dbReference type="ARBA" id="ARBA00023125"/>
    </source>
</evidence>
<organism evidence="16 17">
    <name type="scientific">Candidatus Parvarchaeum acidiphilum ARMAN-4</name>
    <dbReference type="NCBI Taxonomy" id="662760"/>
    <lineage>
        <taxon>Archaea</taxon>
        <taxon>Candidatus Parvarchaeota</taxon>
        <taxon>Candidatus Parvarchaeum</taxon>
    </lineage>
</organism>
<dbReference type="Proteomes" id="UP000009375">
    <property type="component" value="Unassembled WGS sequence"/>
</dbReference>
<evidence type="ECO:0000256" key="7">
    <source>
        <dbReference type="ARBA" id="ARBA00022842"/>
    </source>
</evidence>
<dbReference type="InterPro" id="IPR034136">
    <property type="entry name" value="TOPRIM_Topo6A/Spo11"/>
</dbReference>
<evidence type="ECO:0000256" key="2">
    <source>
        <dbReference type="ARBA" id="ARBA00001946"/>
    </source>
</evidence>
<gene>
    <name evidence="11" type="primary">top6A</name>
    <name evidence="16" type="ORF">BJBARM4_0908</name>
</gene>
<dbReference type="Gene3D" id="3.40.1360.10">
    <property type="match status" value="1"/>
</dbReference>
<proteinExistence type="inferred from homology"/>
<dbReference type="PRINTS" id="PR01552">
    <property type="entry name" value="TPISMRASE6A"/>
</dbReference>
<dbReference type="InterPro" id="IPR013049">
    <property type="entry name" value="Spo11/TopoVI_A_N"/>
</dbReference>
<dbReference type="InterPro" id="IPR004085">
    <property type="entry name" value="TopoVI_A"/>
</dbReference>
<dbReference type="PRINTS" id="PR01550">
    <property type="entry name" value="TOP6AFAMILY"/>
</dbReference>
<dbReference type="PANTHER" id="PTHR10848:SF0">
    <property type="entry name" value="MEIOTIC RECOMBINATION PROTEIN SPO11"/>
    <property type="match status" value="1"/>
</dbReference>
<evidence type="ECO:0000256" key="3">
    <source>
        <dbReference type="ARBA" id="ARBA00006559"/>
    </source>
</evidence>
<dbReference type="PROSITE" id="PS52041">
    <property type="entry name" value="TOPO_IIB"/>
    <property type="match status" value="1"/>
</dbReference>
<keyword evidence="8 11" id="KW-0799">Topoisomerase</keyword>
<feature type="domain" description="Topoisomerase 6 subunit A/Spo11 TOPRIM" evidence="15">
    <location>
        <begin position="191"/>
        <end position="360"/>
    </location>
</feature>
<dbReference type="SUPFAM" id="SSF56726">
    <property type="entry name" value="DNA topoisomerase IV, alpha subunit"/>
    <property type="match status" value="1"/>
</dbReference>
<comment type="function">
    <text evidence="11">Relaxes both positive and negative superturns and exhibits a strong decatenase activity.</text>
</comment>
<evidence type="ECO:0000259" key="15">
    <source>
        <dbReference type="Pfam" id="PF21180"/>
    </source>
</evidence>
<dbReference type="Pfam" id="PF04406">
    <property type="entry name" value="TP6A_N"/>
    <property type="match status" value="1"/>
</dbReference>
<evidence type="ECO:0000256" key="10">
    <source>
        <dbReference type="ARBA" id="ARBA00023235"/>
    </source>
</evidence>
<dbReference type="GO" id="GO:0006260">
    <property type="term" value="P:DNA replication"/>
    <property type="evidence" value="ECO:0007669"/>
    <property type="project" value="UniProtKB-UniRule"/>
</dbReference>
<dbReference type="Pfam" id="PF20768">
    <property type="entry name" value="Topo_VI_alpha"/>
    <property type="match status" value="1"/>
</dbReference>
<dbReference type="EC" id="5.6.2.2" evidence="11"/>
<feature type="domain" description="Type II DNA topoisomerase VI subunit A all-beta" evidence="14">
    <location>
        <begin position="148"/>
        <end position="188"/>
    </location>
</feature>
<sequence>MDNKEIEQSRKKRISVLEDLGKGVYQQIEKGENPYLTLPVRGLSNVKYDTESRMITLGSGLSRRYFLNVGHVRKFIQTMAMAAVSRELIKNDKHTSLRSAFYQVRRTIPGTKIDVVDDQIETNKAIEDLELITDLTREQLNINANKNGAVAGEVTVEDRGDIIDWSKMGSGGWAVPSNVEDIIFKKVDAKFVIYMEKATIWDRLNEDKAWKKLHCVIIASQGQATRGIRRLLQRLSREHNLPVYVLTDGDIWGVYIYSAIKFGSIALAHVSDKLSLPEAKFMGLTMEDIDKYELRRHLIKFKDVDIARIKQIKNYEWFKNNKKWMEELSKMEKLGAKVELDAFTAKGLSFMTETYLPEKLKDKDFLD</sequence>
<keyword evidence="9 11" id="KW-0238">DNA-binding</keyword>
<feature type="active site" description="O-(5'-phospho-DNA)-tyrosine intermediate" evidence="11 12">
    <location>
        <position position="102"/>
    </location>
</feature>
<comment type="cofactor">
    <cofactor evidence="2 11">
        <name>Mg(2+)</name>
        <dbReference type="ChEBI" id="CHEBI:18420"/>
    </cofactor>
</comment>
<keyword evidence="7 11" id="KW-0460">Magnesium</keyword>
<keyword evidence="6 11" id="KW-0067">ATP-binding</keyword>
<dbReference type="Gene3D" id="1.10.10.10">
    <property type="entry name" value="Winged helix-like DNA-binding domain superfamily/Winged helix DNA-binding domain"/>
    <property type="match status" value="1"/>
</dbReference>
<evidence type="ECO:0000259" key="14">
    <source>
        <dbReference type="Pfam" id="PF20768"/>
    </source>
</evidence>
<dbReference type="Pfam" id="PF21180">
    <property type="entry name" value="TOP6A-Spo11_Toprim"/>
    <property type="match status" value="1"/>
</dbReference>
<dbReference type="GO" id="GO:0005694">
    <property type="term" value="C:chromosome"/>
    <property type="evidence" value="ECO:0007669"/>
    <property type="project" value="InterPro"/>
</dbReference>
<feature type="binding site" evidence="11">
    <location>
        <position position="196"/>
    </location>
    <ligand>
        <name>Mg(2+)</name>
        <dbReference type="ChEBI" id="CHEBI:18420"/>
    </ligand>
</feature>
<name>D2EGK9_PARA4</name>
<dbReference type="GO" id="GO:0003918">
    <property type="term" value="F:DNA topoisomerase type II (double strand cut, ATP-hydrolyzing) activity"/>
    <property type="evidence" value="ECO:0007669"/>
    <property type="project" value="UniProtKB-UniRule"/>
</dbReference>
<evidence type="ECO:0000259" key="13">
    <source>
        <dbReference type="Pfam" id="PF04406"/>
    </source>
</evidence>
<feature type="domain" description="Spo11/DNA topoisomerase VI subunit A N-terminal" evidence="13">
    <location>
        <begin position="73"/>
        <end position="142"/>
    </location>
</feature>
<dbReference type="InterPro" id="IPR002815">
    <property type="entry name" value="Spo11/TopoVI_A"/>
</dbReference>
<dbReference type="GO" id="GO:0006265">
    <property type="term" value="P:DNA topological change"/>
    <property type="evidence" value="ECO:0007669"/>
    <property type="project" value="UniProtKB-UniRule"/>
</dbReference>
<dbReference type="HAMAP" id="MF_00132">
    <property type="entry name" value="Top6A"/>
    <property type="match status" value="1"/>
</dbReference>
<protein>
    <recommendedName>
        <fullName evidence="11">Type 2 DNA topoisomerase 6 subunit A</fullName>
        <ecNumber evidence="11">5.6.2.2</ecNumber>
    </recommendedName>
    <alternativeName>
        <fullName evidence="11">Type II DNA topoisomerase VI subunit A</fullName>
    </alternativeName>
</protein>